<name>A0A5N6XLJ2_9EURO</name>
<accession>A0A5N6XLJ2</accession>
<protein>
    <submittedName>
        <fullName evidence="1">Uncharacterized protein</fullName>
    </submittedName>
</protein>
<dbReference type="Proteomes" id="UP000325945">
    <property type="component" value="Unassembled WGS sequence"/>
</dbReference>
<reference evidence="2" key="1">
    <citation type="submission" date="2019-04" db="EMBL/GenBank/DDBJ databases">
        <title>Friends and foes A comparative genomics studyof 23 Aspergillus species from section Flavi.</title>
        <authorList>
            <consortium name="DOE Joint Genome Institute"/>
            <person name="Kjaerbolling I."/>
            <person name="Vesth T."/>
            <person name="Frisvad J.C."/>
            <person name="Nybo J.L."/>
            <person name="Theobald S."/>
            <person name="Kildgaard S."/>
            <person name="Isbrandt T."/>
            <person name="Kuo A."/>
            <person name="Sato A."/>
            <person name="Lyhne E.K."/>
            <person name="Kogle M.E."/>
            <person name="Wiebenga A."/>
            <person name="Kun R.S."/>
            <person name="Lubbers R.J."/>
            <person name="Makela M.R."/>
            <person name="Barry K."/>
            <person name="Chovatia M."/>
            <person name="Clum A."/>
            <person name="Daum C."/>
            <person name="Haridas S."/>
            <person name="He G."/>
            <person name="LaButti K."/>
            <person name="Lipzen A."/>
            <person name="Mondo S."/>
            <person name="Riley R."/>
            <person name="Salamov A."/>
            <person name="Simmons B.A."/>
            <person name="Magnuson J.K."/>
            <person name="Henrissat B."/>
            <person name="Mortensen U.H."/>
            <person name="Larsen T.O."/>
            <person name="Devries R.P."/>
            <person name="Grigoriev I.V."/>
            <person name="Machida M."/>
            <person name="Baker S.E."/>
            <person name="Andersen M.R."/>
        </authorList>
    </citation>
    <scope>NUCLEOTIDE SEQUENCE [LARGE SCALE GENOMIC DNA]</scope>
    <source>
        <strain evidence="2">CBS 130017</strain>
    </source>
</reference>
<feature type="non-terminal residue" evidence="1">
    <location>
        <position position="1"/>
    </location>
</feature>
<evidence type="ECO:0000313" key="2">
    <source>
        <dbReference type="Proteomes" id="UP000325945"/>
    </source>
</evidence>
<dbReference type="EMBL" id="ML741762">
    <property type="protein sequence ID" value="KAE8333553.1"/>
    <property type="molecule type" value="Genomic_DNA"/>
</dbReference>
<proteinExistence type="predicted"/>
<gene>
    <name evidence="1" type="ORF">BDV39DRAFT_166002</name>
</gene>
<evidence type="ECO:0000313" key="1">
    <source>
        <dbReference type="EMBL" id="KAE8333553.1"/>
    </source>
</evidence>
<keyword evidence="2" id="KW-1185">Reference proteome</keyword>
<sequence length="111" mass="12573">EEHCTVPFFPIWVLASATPGSRPHRCLPMRTMARGWERSFSATPPSPGADQSRFVLVDAHTTSSRVSNETTVCRLRDRSCCRLLVNCWIKLTPSTRPRRVDRANMTSWIGT</sequence>
<organism evidence="1 2">
    <name type="scientific">Aspergillus sergii</name>
    <dbReference type="NCBI Taxonomy" id="1034303"/>
    <lineage>
        <taxon>Eukaryota</taxon>
        <taxon>Fungi</taxon>
        <taxon>Dikarya</taxon>
        <taxon>Ascomycota</taxon>
        <taxon>Pezizomycotina</taxon>
        <taxon>Eurotiomycetes</taxon>
        <taxon>Eurotiomycetidae</taxon>
        <taxon>Eurotiales</taxon>
        <taxon>Aspergillaceae</taxon>
        <taxon>Aspergillus</taxon>
        <taxon>Aspergillus subgen. Circumdati</taxon>
    </lineage>
</organism>
<dbReference type="AlphaFoldDB" id="A0A5N6XLJ2"/>